<sequence>MEVLDIYWILLWTCLGFALLSIFLGNMLDGILDSIFDSLGEFFNPLLVFGTLSVVAGSGVLWTKYSQTNPVYVLLISVLTGIGAYILIYHFLVIPMSNAESSTSISVNDLKGRTGEVITTIPATGMGEVLIPSSQGSRHETALSFDRQEIKQGKTIVVVEVKDQLLYVSELEEL</sequence>
<organism evidence="3 4">
    <name type="scientific">Gracilibacillus kekensis</name>
    <dbReference type="NCBI Taxonomy" id="1027249"/>
    <lineage>
        <taxon>Bacteria</taxon>
        <taxon>Bacillati</taxon>
        <taxon>Bacillota</taxon>
        <taxon>Bacilli</taxon>
        <taxon>Bacillales</taxon>
        <taxon>Bacillaceae</taxon>
        <taxon>Gracilibacillus</taxon>
    </lineage>
</organism>
<keyword evidence="1" id="KW-1133">Transmembrane helix</keyword>
<proteinExistence type="predicted"/>
<dbReference type="Proteomes" id="UP000184184">
    <property type="component" value="Unassembled WGS sequence"/>
</dbReference>
<name>A0A1M7QH39_9BACI</name>
<protein>
    <submittedName>
        <fullName evidence="3">NfeD-like C-terminal, partner-binding</fullName>
    </submittedName>
</protein>
<evidence type="ECO:0000313" key="4">
    <source>
        <dbReference type="Proteomes" id="UP000184184"/>
    </source>
</evidence>
<feature type="transmembrane region" description="Helical" evidence="1">
    <location>
        <begin position="71"/>
        <end position="92"/>
    </location>
</feature>
<dbReference type="EMBL" id="FRCZ01000007">
    <property type="protein sequence ID" value="SHN30332.1"/>
    <property type="molecule type" value="Genomic_DNA"/>
</dbReference>
<evidence type="ECO:0000259" key="2">
    <source>
        <dbReference type="Pfam" id="PF25842"/>
    </source>
</evidence>
<dbReference type="InterPro" id="IPR012340">
    <property type="entry name" value="NA-bd_OB-fold"/>
</dbReference>
<reference evidence="3 4" key="1">
    <citation type="submission" date="2016-11" db="EMBL/GenBank/DDBJ databases">
        <authorList>
            <person name="Jaros S."/>
            <person name="Januszkiewicz K."/>
            <person name="Wedrychowicz H."/>
        </authorList>
    </citation>
    <scope>NUCLEOTIDE SEQUENCE [LARGE SCALE GENOMIC DNA]</scope>
    <source>
        <strain evidence="3 4">CGMCC 1.10681</strain>
    </source>
</reference>
<accession>A0A1M7QH39</accession>
<keyword evidence="4" id="KW-1185">Reference proteome</keyword>
<dbReference type="InterPro" id="IPR058653">
    <property type="entry name" value="NfeD2_TM"/>
</dbReference>
<keyword evidence="1" id="KW-0812">Transmembrane</keyword>
<dbReference type="Gene3D" id="2.40.50.140">
    <property type="entry name" value="Nucleic acid-binding proteins"/>
    <property type="match status" value="1"/>
</dbReference>
<dbReference type="STRING" id="1027249.SAMN05216179_3165"/>
<gene>
    <name evidence="3" type="ORF">SAMN05216179_3165</name>
</gene>
<evidence type="ECO:0000313" key="3">
    <source>
        <dbReference type="EMBL" id="SHN30332.1"/>
    </source>
</evidence>
<evidence type="ECO:0000256" key="1">
    <source>
        <dbReference type="SAM" id="Phobius"/>
    </source>
</evidence>
<feature type="transmembrane region" description="Helical" evidence="1">
    <location>
        <begin position="46"/>
        <end position="65"/>
    </location>
</feature>
<dbReference type="Pfam" id="PF25842">
    <property type="entry name" value="NfeD_TM"/>
    <property type="match status" value="1"/>
</dbReference>
<feature type="domain" description="Membrane protein NfeD2 N-terminal transmembrane" evidence="2">
    <location>
        <begin position="3"/>
        <end position="101"/>
    </location>
</feature>
<feature type="transmembrane region" description="Helical" evidence="1">
    <location>
        <begin position="6"/>
        <end position="25"/>
    </location>
</feature>
<dbReference type="AlphaFoldDB" id="A0A1M7QH39"/>
<keyword evidence="1" id="KW-0472">Membrane</keyword>